<gene>
    <name evidence="1" type="ORF">CEXT_592101</name>
</gene>
<accession>A0AAV4VX15</accession>
<dbReference type="EMBL" id="BPLR01015286">
    <property type="protein sequence ID" value="GIY74995.1"/>
    <property type="molecule type" value="Genomic_DNA"/>
</dbReference>
<organism evidence="1 2">
    <name type="scientific">Caerostris extrusa</name>
    <name type="common">Bark spider</name>
    <name type="synonym">Caerostris bankana</name>
    <dbReference type="NCBI Taxonomy" id="172846"/>
    <lineage>
        <taxon>Eukaryota</taxon>
        <taxon>Metazoa</taxon>
        <taxon>Ecdysozoa</taxon>
        <taxon>Arthropoda</taxon>
        <taxon>Chelicerata</taxon>
        <taxon>Arachnida</taxon>
        <taxon>Araneae</taxon>
        <taxon>Araneomorphae</taxon>
        <taxon>Entelegynae</taxon>
        <taxon>Araneoidea</taxon>
        <taxon>Araneidae</taxon>
        <taxon>Caerostris</taxon>
    </lineage>
</organism>
<protein>
    <submittedName>
        <fullName evidence="1">Uncharacterized protein</fullName>
    </submittedName>
</protein>
<evidence type="ECO:0000313" key="1">
    <source>
        <dbReference type="EMBL" id="GIY74995.1"/>
    </source>
</evidence>
<proteinExistence type="predicted"/>
<reference evidence="1 2" key="1">
    <citation type="submission" date="2021-06" db="EMBL/GenBank/DDBJ databases">
        <title>Caerostris extrusa draft genome.</title>
        <authorList>
            <person name="Kono N."/>
            <person name="Arakawa K."/>
        </authorList>
    </citation>
    <scope>NUCLEOTIDE SEQUENCE [LARGE SCALE GENOMIC DNA]</scope>
</reference>
<dbReference type="AlphaFoldDB" id="A0AAV4VX15"/>
<sequence>MWVELYHNKFARMAPIGSHLFPSPPTQRKYSITSLSCLSLAFSQTLLWNQNRASQKHNHGLYSYHGIHGRNRGNGTQTKFTEREEGRYDRSGESDKYLMRIYLPIHFKGLGSHPGGPFLPLFLQIRLDTET</sequence>
<dbReference type="Proteomes" id="UP001054945">
    <property type="component" value="Unassembled WGS sequence"/>
</dbReference>
<evidence type="ECO:0000313" key="2">
    <source>
        <dbReference type="Proteomes" id="UP001054945"/>
    </source>
</evidence>
<comment type="caution">
    <text evidence="1">The sequence shown here is derived from an EMBL/GenBank/DDBJ whole genome shotgun (WGS) entry which is preliminary data.</text>
</comment>
<keyword evidence="2" id="KW-1185">Reference proteome</keyword>
<name>A0AAV4VX15_CAEEX</name>